<dbReference type="SUPFAM" id="SSF160355">
    <property type="entry name" value="Bacterial polysaccharide co-polymerase-like"/>
    <property type="match status" value="1"/>
</dbReference>
<dbReference type="PANTHER" id="PTHR32309">
    <property type="entry name" value="TYROSINE-PROTEIN KINASE"/>
    <property type="match status" value="1"/>
</dbReference>
<reference evidence="4" key="2">
    <citation type="journal article" date="2023" name="Pathogens">
        <title>Pathological Features and Genomic Characterization of an Actinobacillus equuli subsp. equuli Bearing Unique Virulence-Associated Genes from an Adult Horse with Pleuropneumonia.</title>
        <authorList>
            <person name="Kamali M."/>
            <person name="Carossino M."/>
            <person name="Del Piero F."/>
            <person name="Peak L."/>
            <person name="Mitchell M.S."/>
            <person name="Willette J."/>
            <person name="Baker R."/>
            <person name="Li F."/>
            <person name="Kenez A."/>
            <person name="Balasuriya U.B.R."/>
            <person name="Go Y.Y."/>
        </authorList>
    </citation>
    <scope>NUCLEOTIDE SEQUENCE</scope>
    <source>
        <strain evidence="4">4524</strain>
    </source>
</reference>
<evidence type="ECO:0000313" key="4">
    <source>
        <dbReference type="EMBL" id="MDE8035090.1"/>
    </source>
</evidence>
<dbReference type="InterPro" id="IPR050445">
    <property type="entry name" value="Bact_polysacc_biosynth/exp"/>
</dbReference>
<dbReference type="Proteomes" id="UP001142444">
    <property type="component" value="Unassembled WGS sequence"/>
</dbReference>
<dbReference type="GO" id="GO:0004713">
    <property type="term" value="F:protein tyrosine kinase activity"/>
    <property type="evidence" value="ECO:0007669"/>
    <property type="project" value="TreeGrafter"/>
</dbReference>
<sequence>MQQQQSISLSAFFKRLCKGTTTLIFTIAIGAGAAFGLAQLQTPVWKSVAQFDQPRVLELGNYYALYSTYSFLNGGDNVTYHVLKDDKSALSLAPAVSQKAEELAAQAAYEEFKRNLTSVDVLVNFLAQTETVKLKAQLENKPIAVVAQQMATQFVFDNASKRQPADRLSVSSANPEEAQQLLSQFIAFANQQTKQTLNAELIAKWKILFQQVKTAAEIKLGATQQGNQIAAQDWNGKLALMRSVQPLDDKLVAFRFVKAPNVPLSPHSPNQSLWLMIGGLSGLLFGIMLVSFSGLLSRKQGNGETN</sequence>
<evidence type="ECO:0000256" key="3">
    <source>
        <dbReference type="SAM" id="Phobius"/>
    </source>
</evidence>
<protein>
    <submittedName>
        <fullName evidence="4">Transporter</fullName>
    </submittedName>
</protein>
<accession>A0A9X4G5T9</accession>
<comment type="caution">
    <text evidence="4">The sequence shown here is derived from an EMBL/GenBank/DDBJ whole genome shotgun (WGS) entry which is preliminary data.</text>
</comment>
<name>A0A9X4G5T9_ACTEU</name>
<dbReference type="AlphaFoldDB" id="A0A9X4G5T9"/>
<keyword evidence="3" id="KW-1133">Transmembrane helix</keyword>
<comment type="subcellular location">
    <subcellularLocation>
        <location evidence="1">Cell inner membrane</location>
        <topology evidence="1">Multi-pass membrane protein</topology>
    </subcellularLocation>
</comment>
<keyword evidence="2" id="KW-1003">Cell membrane</keyword>
<keyword evidence="2" id="KW-0997">Cell inner membrane</keyword>
<keyword evidence="3" id="KW-0812">Transmembrane</keyword>
<dbReference type="Gene3D" id="3.30.1890.10">
    <property type="entry name" value="FepE-like"/>
    <property type="match status" value="1"/>
</dbReference>
<gene>
    <name evidence="4" type="ORF">OQ257_07920</name>
</gene>
<dbReference type="RefSeq" id="WP_275218094.1">
    <property type="nucleotide sequence ID" value="NZ_JAPHVQ010000007.1"/>
</dbReference>
<evidence type="ECO:0000313" key="5">
    <source>
        <dbReference type="Proteomes" id="UP001142444"/>
    </source>
</evidence>
<keyword evidence="5" id="KW-1185">Reference proteome</keyword>
<keyword evidence="3" id="KW-0472">Membrane</keyword>
<feature type="transmembrane region" description="Helical" evidence="3">
    <location>
        <begin position="21"/>
        <end position="40"/>
    </location>
</feature>
<feature type="transmembrane region" description="Helical" evidence="3">
    <location>
        <begin position="273"/>
        <end position="296"/>
    </location>
</feature>
<dbReference type="EMBL" id="JAPHVQ010000007">
    <property type="protein sequence ID" value="MDE8035090.1"/>
    <property type="molecule type" value="Genomic_DNA"/>
</dbReference>
<organism evidence="4 5">
    <name type="scientific">Actinobacillus equuli subsp. equuli</name>
    <dbReference type="NCBI Taxonomy" id="202947"/>
    <lineage>
        <taxon>Bacteria</taxon>
        <taxon>Pseudomonadati</taxon>
        <taxon>Pseudomonadota</taxon>
        <taxon>Gammaproteobacteria</taxon>
        <taxon>Pasteurellales</taxon>
        <taxon>Pasteurellaceae</taxon>
        <taxon>Actinobacillus</taxon>
    </lineage>
</organism>
<evidence type="ECO:0000256" key="2">
    <source>
        <dbReference type="ARBA" id="ARBA00022519"/>
    </source>
</evidence>
<evidence type="ECO:0000256" key="1">
    <source>
        <dbReference type="ARBA" id="ARBA00004429"/>
    </source>
</evidence>
<reference evidence="4" key="1">
    <citation type="submission" date="2022-11" db="EMBL/GenBank/DDBJ databases">
        <authorList>
            <person name="Kamali M."/>
            <person name="Peak L."/>
            <person name="Go Y.Y."/>
            <person name="Balasuriya U.B.R."/>
            <person name="Carossino M."/>
        </authorList>
    </citation>
    <scope>NUCLEOTIDE SEQUENCE</scope>
    <source>
        <strain evidence="4">4524</strain>
    </source>
</reference>
<dbReference type="PANTHER" id="PTHR32309:SF29">
    <property type="entry name" value="CHAIN LENGTH DETERMINANT PROTEIN"/>
    <property type="match status" value="1"/>
</dbReference>
<dbReference type="GO" id="GO:0005886">
    <property type="term" value="C:plasma membrane"/>
    <property type="evidence" value="ECO:0007669"/>
    <property type="project" value="UniProtKB-SubCell"/>
</dbReference>
<proteinExistence type="predicted"/>